<comment type="caution">
    <text evidence="1">The sequence shown here is derived from an EMBL/GenBank/DDBJ whole genome shotgun (WGS) entry which is preliminary data.</text>
</comment>
<keyword evidence="2" id="KW-1185">Reference proteome</keyword>
<dbReference type="EMBL" id="JAOYFB010000005">
    <property type="protein sequence ID" value="KAK4015523.1"/>
    <property type="molecule type" value="Genomic_DNA"/>
</dbReference>
<evidence type="ECO:0000313" key="2">
    <source>
        <dbReference type="Proteomes" id="UP001234178"/>
    </source>
</evidence>
<reference evidence="1 2" key="1">
    <citation type="journal article" date="2023" name="Nucleic Acids Res.">
        <title>The hologenome of Daphnia magna reveals possible DNA methylation and microbiome-mediated evolution of the host genome.</title>
        <authorList>
            <person name="Chaturvedi A."/>
            <person name="Li X."/>
            <person name="Dhandapani V."/>
            <person name="Marshall H."/>
            <person name="Kissane S."/>
            <person name="Cuenca-Cambronero M."/>
            <person name="Asole G."/>
            <person name="Calvet F."/>
            <person name="Ruiz-Romero M."/>
            <person name="Marangio P."/>
            <person name="Guigo R."/>
            <person name="Rago D."/>
            <person name="Mirbahai L."/>
            <person name="Eastwood N."/>
            <person name="Colbourne J.K."/>
            <person name="Zhou J."/>
            <person name="Mallon E."/>
            <person name="Orsini L."/>
        </authorList>
    </citation>
    <scope>NUCLEOTIDE SEQUENCE [LARGE SCALE GENOMIC DNA]</scope>
    <source>
        <strain evidence="1">LRV0_1</strain>
    </source>
</reference>
<gene>
    <name evidence="1" type="ORF">OUZ56_030499</name>
</gene>
<proteinExistence type="predicted"/>
<sequence length="96" mass="11240">MDRTEVLVSYQRKGARFDHSLLGSRGCLACKNMKCRKWKYNETNLNRYGYLILLVTCHVFTVKKKSECSLKKFCCTELGIFRGSSYVMISRSFYDN</sequence>
<dbReference type="Proteomes" id="UP001234178">
    <property type="component" value="Unassembled WGS sequence"/>
</dbReference>
<evidence type="ECO:0000313" key="1">
    <source>
        <dbReference type="EMBL" id="KAK4015523.1"/>
    </source>
</evidence>
<name>A0ABQ9ZRH4_9CRUS</name>
<organism evidence="1 2">
    <name type="scientific">Daphnia magna</name>
    <dbReference type="NCBI Taxonomy" id="35525"/>
    <lineage>
        <taxon>Eukaryota</taxon>
        <taxon>Metazoa</taxon>
        <taxon>Ecdysozoa</taxon>
        <taxon>Arthropoda</taxon>
        <taxon>Crustacea</taxon>
        <taxon>Branchiopoda</taxon>
        <taxon>Diplostraca</taxon>
        <taxon>Cladocera</taxon>
        <taxon>Anomopoda</taxon>
        <taxon>Daphniidae</taxon>
        <taxon>Daphnia</taxon>
    </lineage>
</organism>
<protein>
    <submittedName>
        <fullName evidence="1">Uncharacterized protein</fullName>
    </submittedName>
</protein>
<accession>A0ABQ9ZRH4</accession>